<protein>
    <submittedName>
        <fullName evidence="7">Por secretion system C-terminal sorting domain-containing protein</fullName>
    </submittedName>
</protein>
<keyword evidence="3 4" id="KW-0802">TPR repeat</keyword>
<evidence type="ECO:0000256" key="3">
    <source>
        <dbReference type="ARBA" id="ARBA00022803"/>
    </source>
</evidence>
<dbReference type="Pfam" id="PF18962">
    <property type="entry name" value="Por_Secre_tail"/>
    <property type="match status" value="1"/>
</dbReference>
<dbReference type="Pfam" id="PF13181">
    <property type="entry name" value="TPR_8"/>
    <property type="match status" value="1"/>
</dbReference>
<keyword evidence="8" id="KW-1185">Reference proteome</keyword>
<dbReference type="Pfam" id="PF07719">
    <property type="entry name" value="TPR_2"/>
    <property type="match status" value="1"/>
</dbReference>
<accession>A0A1M5EJ23</accession>
<feature type="repeat" description="TPR" evidence="4">
    <location>
        <begin position="301"/>
        <end position="334"/>
    </location>
</feature>
<feature type="signal peptide" evidence="5">
    <location>
        <begin position="1"/>
        <end position="22"/>
    </location>
</feature>
<dbReference type="SMART" id="SM00028">
    <property type="entry name" value="TPR"/>
    <property type="match status" value="6"/>
</dbReference>
<keyword evidence="1 5" id="KW-0732">Signal</keyword>
<dbReference type="InterPro" id="IPR011990">
    <property type="entry name" value="TPR-like_helical_dom_sf"/>
</dbReference>
<dbReference type="Pfam" id="PF14559">
    <property type="entry name" value="TPR_19"/>
    <property type="match status" value="1"/>
</dbReference>
<feature type="repeat" description="TPR" evidence="4">
    <location>
        <begin position="335"/>
        <end position="368"/>
    </location>
</feature>
<dbReference type="InterPro" id="IPR019734">
    <property type="entry name" value="TPR_rpt"/>
</dbReference>
<reference evidence="8" key="1">
    <citation type="submission" date="2016-11" db="EMBL/GenBank/DDBJ databases">
        <authorList>
            <person name="Varghese N."/>
            <person name="Submissions S."/>
        </authorList>
    </citation>
    <scope>NUCLEOTIDE SEQUENCE [LARGE SCALE GENOMIC DNA]</scope>
    <source>
        <strain evidence="8">DSM 19978</strain>
    </source>
</reference>
<dbReference type="InterPro" id="IPR013105">
    <property type="entry name" value="TPR_2"/>
</dbReference>
<dbReference type="PANTHER" id="PTHR44858:SF1">
    <property type="entry name" value="UDP-N-ACETYLGLUCOSAMINE--PEPTIDE N-ACETYLGLUCOSAMINYLTRANSFERASE SPINDLY-RELATED"/>
    <property type="match status" value="1"/>
</dbReference>
<dbReference type="OrthoDB" id="1298851at2"/>
<dbReference type="AlphaFoldDB" id="A0A1M5EJ23"/>
<evidence type="ECO:0000256" key="4">
    <source>
        <dbReference type="PROSITE-ProRule" id="PRU00339"/>
    </source>
</evidence>
<dbReference type="PROSITE" id="PS50005">
    <property type="entry name" value="TPR"/>
    <property type="match status" value="2"/>
</dbReference>
<gene>
    <name evidence="7" type="ORF">SAMN05443549_101363</name>
</gene>
<dbReference type="GO" id="GO:0046813">
    <property type="term" value="P:receptor-mediated virion attachment to host cell"/>
    <property type="evidence" value="ECO:0007669"/>
    <property type="project" value="TreeGrafter"/>
</dbReference>
<dbReference type="Gene3D" id="1.25.40.10">
    <property type="entry name" value="Tetratricopeptide repeat domain"/>
    <property type="match status" value="2"/>
</dbReference>
<dbReference type="GO" id="GO:0009279">
    <property type="term" value="C:cell outer membrane"/>
    <property type="evidence" value="ECO:0007669"/>
    <property type="project" value="TreeGrafter"/>
</dbReference>
<dbReference type="STRING" id="468056.SAMN05443549_101363"/>
<dbReference type="InterPro" id="IPR026444">
    <property type="entry name" value="Secre_tail"/>
</dbReference>
<sequence length="468" mass="54151">MNKIVYILLLLPILLWSQTNNTNNTVIKHFYKDKVVSVEVWRGTDKIIDSLKTYYSNGKLNEIFYYDDKGHKNSNCFQYNGQGEKLVTWNFSHGKLLSRIDHKLPFNNKETIEVAKKHLQLLTELNTKTNYNPIKIDDLFKRGNLRARLGNKTLALDDLKKVEWIINKNAKDTTKVISESAKANREKFKSSLYDMIANIYGSLEMENCTFHYYYKAMAAAPKDNRILYNFANYLQQKKSNDLALHYLEKIIAEQPEHGHARWAIAKLYSDMGEYEKAMENINAAFLKEKTIIERSSDYGGRDLKTTRGLLYHKLGESEKGIKDLKEALEMDKNNSYAMKNLGIIYLDQKKYNEACALFEKAKKLDYTLVFDENDLDALLKNACNNVQTEIAIEKSKPFVFPNPATTVITIKNYDFKNFGYEFFDFESTSVLRGNSSDGTIDLSRLNAGFYILKVFNTDSPQTFKIIKE</sequence>
<evidence type="ECO:0000256" key="2">
    <source>
        <dbReference type="ARBA" id="ARBA00022737"/>
    </source>
</evidence>
<dbReference type="EMBL" id="FQWB01000001">
    <property type="protein sequence ID" value="SHF79268.1"/>
    <property type="molecule type" value="Genomic_DNA"/>
</dbReference>
<feature type="domain" description="Secretion system C-terminal sorting" evidence="6">
    <location>
        <begin position="399"/>
        <end position="465"/>
    </location>
</feature>
<dbReference type="RefSeq" id="WP_073367468.1">
    <property type="nucleotide sequence ID" value="NZ_FQWB01000001.1"/>
</dbReference>
<evidence type="ECO:0000313" key="8">
    <source>
        <dbReference type="Proteomes" id="UP000184516"/>
    </source>
</evidence>
<dbReference type="Proteomes" id="UP000184516">
    <property type="component" value="Unassembled WGS sequence"/>
</dbReference>
<dbReference type="SUPFAM" id="SSF48452">
    <property type="entry name" value="TPR-like"/>
    <property type="match status" value="1"/>
</dbReference>
<evidence type="ECO:0000259" key="6">
    <source>
        <dbReference type="Pfam" id="PF18962"/>
    </source>
</evidence>
<dbReference type="NCBIfam" id="TIGR04183">
    <property type="entry name" value="Por_Secre_tail"/>
    <property type="match status" value="1"/>
</dbReference>
<keyword evidence="2" id="KW-0677">Repeat</keyword>
<name>A0A1M5EJ23_9FLAO</name>
<evidence type="ECO:0000256" key="1">
    <source>
        <dbReference type="ARBA" id="ARBA00022729"/>
    </source>
</evidence>
<dbReference type="PANTHER" id="PTHR44858">
    <property type="entry name" value="TETRATRICOPEPTIDE REPEAT PROTEIN 6"/>
    <property type="match status" value="1"/>
</dbReference>
<evidence type="ECO:0000313" key="7">
    <source>
        <dbReference type="EMBL" id="SHF79268.1"/>
    </source>
</evidence>
<organism evidence="7 8">
    <name type="scientific">Flavobacterium fluvii</name>
    <dbReference type="NCBI Taxonomy" id="468056"/>
    <lineage>
        <taxon>Bacteria</taxon>
        <taxon>Pseudomonadati</taxon>
        <taxon>Bacteroidota</taxon>
        <taxon>Flavobacteriia</taxon>
        <taxon>Flavobacteriales</taxon>
        <taxon>Flavobacteriaceae</taxon>
        <taxon>Flavobacterium</taxon>
    </lineage>
</organism>
<feature type="chain" id="PRO_5012793315" evidence="5">
    <location>
        <begin position="23"/>
        <end position="468"/>
    </location>
</feature>
<dbReference type="InterPro" id="IPR050498">
    <property type="entry name" value="Ycf3"/>
</dbReference>
<evidence type="ECO:0000256" key="5">
    <source>
        <dbReference type="SAM" id="SignalP"/>
    </source>
</evidence>
<proteinExistence type="predicted"/>